<dbReference type="Gene3D" id="3.40.30.10">
    <property type="entry name" value="Glutaredoxin"/>
    <property type="match status" value="1"/>
</dbReference>
<keyword evidence="5" id="KW-0049">Antioxidant</keyword>
<evidence type="ECO:0000256" key="13">
    <source>
        <dbReference type="PIRSR" id="PIRSR000239-1"/>
    </source>
</evidence>
<evidence type="ECO:0000256" key="4">
    <source>
        <dbReference type="ARBA" id="ARBA00022559"/>
    </source>
</evidence>
<dbReference type="PROSITE" id="PS51352">
    <property type="entry name" value="THIOREDOXIN_2"/>
    <property type="match status" value="1"/>
</dbReference>
<dbReference type="PIRSF" id="PIRSF000239">
    <property type="entry name" value="AHPC"/>
    <property type="match status" value="1"/>
</dbReference>
<evidence type="ECO:0000256" key="1">
    <source>
        <dbReference type="ARBA" id="ARBA00003330"/>
    </source>
</evidence>
<evidence type="ECO:0000256" key="8">
    <source>
        <dbReference type="ARBA" id="ARBA00023284"/>
    </source>
</evidence>
<protein>
    <recommendedName>
        <fullName evidence="3">thioredoxin-dependent peroxiredoxin</fullName>
        <ecNumber evidence="3">1.11.1.24</ecNumber>
    </recommendedName>
    <alternativeName>
        <fullName evidence="11">Bacterioferritin comigratory protein</fullName>
    </alternativeName>
    <alternativeName>
        <fullName evidence="9">Thioredoxin peroxidase</fullName>
    </alternativeName>
</protein>
<comment type="caution">
    <text evidence="15">The sequence shown here is derived from an EMBL/GenBank/DDBJ whole genome shotgun (WGS) entry which is preliminary data.</text>
</comment>
<sequence>MTMIEIKEKLLAPNFTLPGSDKKEHKLSDFRGKKVVLYFYPKDNTSACTKEAEAFRDNIGRFNDKDIIVIGISRDSIASHDKFISKLNLPFLLLSDTNEEVVNLYGVLKEKTMYGKKHMGIERSTFIIDENGIIKKIYRKVRVNNHINDVLDFLNTL</sequence>
<evidence type="ECO:0000313" key="15">
    <source>
        <dbReference type="EMBL" id="KOA19357.1"/>
    </source>
</evidence>
<dbReference type="PANTHER" id="PTHR42801">
    <property type="entry name" value="THIOREDOXIN-DEPENDENT PEROXIDE REDUCTASE"/>
    <property type="match status" value="1"/>
</dbReference>
<dbReference type="EMBL" id="LHUR01000026">
    <property type="protein sequence ID" value="KOA19357.1"/>
    <property type="molecule type" value="Genomic_DNA"/>
</dbReference>
<gene>
    <name evidence="15" type="primary">bcp</name>
    <name evidence="15" type="ORF">CLHOM_22440</name>
</gene>
<dbReference type="AlphaFoldDB" id="A0A0L6Z8Q8"/>
<organism evidence="15 16">
    <name type="scientific">Clostridium homopropionicum DSM 5847</name>
    <dbReference type="NCBI Taxonomy" id="1121318"/>
    <lineage>
        <taxon>Bacteria</taxon>
        <taxon>Bacillati</taxon>
        <taxon>Bacillota</taxon>
        <taxon>Clostridia</taxon>
        <taxon>Eubacteriales</taxon>
        <taxon>Clostridiaceae</taxon>
        <taxon>Clostridium</taxon>
    </lineage>
</organism>
<keyword evidence="6 15" id="KW-0560">Oxidoreductase</keyword>
<comment type="function">
    <text evidence="1">Thiol-specific peroxidase that catalyzes the reduction of hydrogen peroxide and organic hydroperoxides to water and alcohols, respectively. Plays a role in cell protection against oxidative stress by detoxifying peroxides and as sensor of hydrogen peroxide-mediated signaling events.</text>
</comment>
<evidence type="ECO:0000259" key="14">
    <source>
        <dbReference type="PROSITE" id="PS51352"/>
    </source>
</evidence>
<evidence type="ECO:0000256" key="11">
    <source>
        <dbReference type="ARBA" id="ARBA00041373"/>
    </source>
</evidence>
<keyword evidence="8" id="KW-0676">Redox-active center</keyword>
<dbReference type="GO" id="GO:0005737">
    <property type="term" value="C:cytoplasm"/>
    <property type="evidence" value="ECO:0007669"/>
    <property type="project" value="TreeGrafter"/>
</dbReference>
<evidence type="ECO:0000256" key="12">
    <source>
        <dbReference type="ARBA" id="ARBA00049091"/>
    </source>
</evidence>
<accession>A0A0L6Z8Q8</accession>
<keyword evidence="7" id="KW-1015">Disulfide bond</keyword>
<comment type="subunit">
    <text evidence="2">Monomer.</text>
</comment>
<evidence type="ECO:0000256" key="9">
    <source>
        <dbReference type="ARBA" id="ARBA00032824"/>
    </source>
</evidence>
<dbReference type="InterPro" id="IPR000866">
    <property type="entry name" value="AhpC/TSA"/>
</dbReference>
<comment type="similarity">
    <text evidence="10">Belongs to the peroxiredoxin family. BCP/PrxQ subfamily.</text>
</comment>
<dbReference type="InterPro" id="IPR024706">
    <property type="entry name" value="Peroxiredoxin_AhpC-typ"/>
</dbReference>
<dbReference type="InterPro" id="IPR013766">
    <property type="entry name" value="Thioredoxin_domain"/>
</dbReference>
<dbReference type="PATRIC" id="fig|1121318.3.peg.2253"/>
<dbReference type="InterPro" id="IPR050924">
    <property type="entry name" value="Peroxiredoxin_BCP/PrxQ"/>
</dbReference>
<evidence type="ECO:0000256" key="2">
    <source>
        <dbReference type="ARBA" id="ARBA00011245"/>
    </source>
</evidence>
<dbReference type="CDD" id="cd03017">
    <property type="entry name" value="PRX_BCP"/>
    <property type="match status" value="1"/>
</dbReference>
<keyword evidence="4 15" id="KW-0575">Peroxidase</keyword>
<evidence type="ECO:0000256" key="10">
    <source>
        <dbReference type="ARBA" id="ARBA00038489"/>
    </source>
</evidence>
<name>A0A0L6Z8Q8_9CLOT</name>
<dbReference type="STRING" id="36844.SAMN04488501_1363"/>
<evidence type="ECO:0000313" key="16">
    <source>
        <dbReference type="Proteomes" id="UP000037043"/>
    </source>
</evidence>
<dbReference type="Proteomes" id="UP000037043">
    <property type="component" value="Unassembled WGS sequence"/>
</dbReference>
<dbReference type="PANTHER" id="PTHR42801:SF4">
    <property type="entry name" value="AHPC_TSA FAMILY PROTEIN"/>
    <property type="match status" value="1"/>
</dbReference>
<feature type="domain" description="Thioredoxin" evidence="14">
    <location>
        <begin position="6"/>
        <end position="157"/>
    </location>
</feature>
<dbReference type="InterPro" id="IPR036249">
    <property type="entry name" value="Thioredoxin-like_sf"/>
</dbReference>
<reference evidence="16" key="1">
    <citation type="submission" date="2015-08" db="EMBL/GenBank/DDBJ databases">
        <title>Genome sequence of the strict anaerobe Clostridium homopropionicum LuHBu1 (DSM 5847T).</title>
        <authorList>
            <person name="Poehlein A."/>
            <person name="Beck M."/>
            <person name="Schiel-Bengelsdorf B."/>
            <person name="Bengelsdorf F.R."/>
            <person name="Daniel R."/>
            <person name="Duerre P."/>
        </authorList>
    </citation>
    <scope>NUCLEOTIDE SEQUENCE [LARGE SCALE GENOMIC DNA]</scope>
    <source>
        <strain evidence="16">DSM 5847</strain>
    </source>
</reference>
<feature type="active site" description="Cysteine sulfenic acid (-SOH) intermediate; for peroxidase activity" evidence="13">
    <location>
        <position position="48"/>
    </location>
</feature>
<evidence type="ECO:0000256" key="7">
    <source>
        <dbReference type="ARBA" id="ARBA00023157"/>
    </source>
</evidence>
<comment type="catalytic activity">
    <reaction evidence="12">
        <text>a hydroperoxide + [thioredoxin]-dithiol = an alcohol + [thioredoxin]-disulfide + H2O</text>
        <dbReference type="Rhea" id="RHEA:62620"/>
        <dbReference type="Rhea" id="RHEA-COMP:10698"/>
        <dbReference type="Rhea" id="RHEA-COMP:10700"/>
        <dbReference type="ChEBI" id="CHEBI:15377"/>
        <dbReference type="ChEBI" id="CHEBI:29950"/>
        <dbReference type="ChEBI" id="CHEBI:30879"/>
        <dbReference type="ChEBI" id="CHEBI:35924"/>
        <dbReference type="ChEBI" id="CHEBI:50058"/>
        <dbReference type="EC" id="1.11.1.24"/>
    </reaction>
</comment>
<evidence type="ECO:0000256" key="3">
    <source>
        <dbReference type="ARBA" id="ARBA00013017"/>
    </source>
</evidence>
<dbReference type="Pfam" id="PF00578">
    <property type="entry name" value="AhpC-TSA"/>
    <property type="match status" value="1"/>
</dbReference>
<dbReference type="GO" id="GO:0034599">
    <property type="term" value="P:cellular response to oxidative stress"/>
    <property type="evidence" value="ECO:0007669"/>
    <property type="project" value="TreeGrafter"/>
</dbReference>
<dbReference type="RefSeq" id="WP_052221766.1">
    <property type="nucleotide sequence ID" value="NZ_LHUR01000026.1"/>
</dbReference>
<dbReference type="FunFam" id="3.40.30.10:FF:000007">
    <property type="entry name" value="Thioredoxin-dependent thiol peroxidase"/>
    <property type="match status" value="1"/>
</dbReference>
<evidence type="ECO:0000256" key="5">
    <source>
        <dbReference type="ARBA" id="ARBA00022862"/>
    </source>
</evidence>
<dbReference type="GO" id="GO:0008379">
    <property type="term" value="F:thioredoxin peroxidase activity"/>
    <property type="evidence" value="ECO:0007669"/>
    <property type="project" value="TreeGrafter"/>
</dbReference>
<proteinExistence type="inferred from homology"/>
<evidence type="ECO:0000256" key="6">
    <source>
        <dbReference type="ARBA" id="ARBA00023002"/>
    </source>
</evidence>
<dbReference type="SUPFAM" id="SSF52833">
    <property type="entry name" value="Thioredoxin-like"/>
    <property type="match status" value="1"/>
</dbReference>
<dbReference type="GO" id="GO:0045454">
    <property type="term" value="P:cell redox homeostasis"/>
    <property type="evidence" value="ECO:0007669"/>
    <property type="project" value="TreeGrafter"/>
</dbReference>
<keyword evidence="16" id="KW-1185">Reference proteome</keyword>
<dbReference type="EC" id="1.11.1.24" evidence="3"/>